<keyword evidence="1" id="KW-0949">S-adenosyl-L-methionine</keyword>
<dbReference type="Gene3D" id="3.40.50.10790">
    <property type="entry name" value="S-adenosyl-l-methionine hydroxide adenosyltransferase, N-terminal"/>
    <property type="match status" value="1"/>
</dbReference>
<dbReference type="Proteomes" id="UP001597063">
    <property type="component" value="Unassembled WGS sequence"/>
</dbReference>
<dbReference type="PANTHER" id="PTHR35092:SF1">
    <property type="entry name" value="CHLORINASE MJ1651"/>
    <property type="match status" value="1"/>
</dbReference>
<dbReference type="Pfam" id="PF20257">
    <property type="entry name" value="SAM_HAT_C"/>
    <property type="match status" value="1"/>
</dbReference>
<dbReference type="SUPFAM" id="SSF102522">
    <property type="entry name" value="Bacterial fluorinating enzyme, N-terminal domain"/>
    <property type="match status" value="1"/>
</dbReference>
<dbReference type="EMBL" id="JBHTGP010000027">
    <property type="protein sequence ID" value="MFD0691192.1"/>
    <property type="molecule type" value="Genomic_DNA"/>
</dbReference>
<dbReference type="InterPro" id="IPR002747">
    <property type="entry name" value="SAM_OH_AdoTrfase"/>
</dbReference>
<dbReference type="Pfam" id="PF01887">
    <property type="entry name" value="SAM_HAT_N"/>
    <property type="match status" value="1"/>
</dbReference>
<accession>A0ABW2Y1K9</accession>
<dbReference type="RefSeq" id="WP_131758287.1">
    <property type="nucleotide sequence ID" value="NZ_CAACUY010000048.1"/>
</dbReference>
<keyword evidence="6" id="KW-1185">Reference proteome</keyword>
<dbReference type="SUPFAM" id="SSF101852">
    <property type="entry name" value="Bacterial fluorinating enzyme, C-terminal domain"/>
    <property type="match status" value="1"/>
</dbReference>
<dbReference type="InterPro" id="IPR023227">
    <property type="entry name" value="SAM_OH_AdoTrfase_C_sf"/>
</dbReference>
<feature type="domain" description="S-adenosyl-l-methionine hydroxide adenosyltransferase N-terminal" evidence="3">
    <location>
        <begin position="8"/>
        <end position="152"/>
    </location>
</feature>
<evidence type="ECO:0000313" key="6">
    <source>
        <dbReference type="Proteomes" id="UP001597063"/>
    </source>
</evidence>
<gene>
    <name evidence="5" type="ORF">ACFQZM_42345</name>
</gene>
<organism evidence="5 6">
    <name type="scientific">Actinomadura fibrosa</name>
    <dbReference type="NCBI Taxonomy" id="111802"/>
    <lineage>
        <taxon>Bacteria</taxon>
        <taxon>Bacillati</taxon>
        <taxon>Actinomycetota</taxon>
        <taxon>Actinomycetes</taxon>
        <taxon>Streptosporangiales</taxon>
        <taxon>Thermomonosporaceae</taxon>
        <taxon>Actinomadura</taxon>
    </lineage>
</organism>
<protein>
    <submittedName>
        <fullName evidence="5">S-adenosyl-l-methionine hydroxide adenosyltransferase family protein</fullName>
    </submittedName>
</protein>
<dbReference type="Gene3D" id="2.40.30.90">
    <property type="entry name" value="Bacterial fluorinating enzyme like"/>
    <property type="match status" value="1"/>
</dbReference>
<feature type="domain" description="S-adenosyl-l-methionine hydroxide adenosyltransferase C-terminal" evidence="4">
    <location>
        <begin position="178"/>
        <end position="265"/>
    </location>
</feature>
<evidence type="ECO:0000313" key="5">
    <source>
        <dbReference type="EMBL" id="MFD0691192.1"/>
    </source>
</evidence>
<comment type="similarity">
    <text evidence="2">Belongs to the SAM hydrolase / SAM-dependent halogenase family.</text>
</comment>
<name>A0ABW2Y1K9_9ACTN</name>
<comment type="caution">
    <text evidence="5">The sequence shown here is derived from an EMBL/GenBank/DDBJ whole genome shotgun (WGS) entry which is preliminary data.</text>
</comment>
<dbReference type="InterPro" id="IPR023228">
    <property type="entry name" value="SAM_OH_AdoTrfase_N_sf"/>
</dbReference>
<dbReference type="InterPro" id="IPR046469">
    <property type="entry name" value="SAM_HAT_N"/>
</dbReference>
<reference evidence="6" key="1">
    <citation type="journal article" date="2019" name="Int. J. Syst. Evol. Microbiol.">
        <title>The Global Catalogue of Microorganisms (GCM) 10K type strain sequencing project: providing services to taxonomists for standard genome sequencing and annotation.</title>
        <authorList>
            <consortium name="The Broad Institute Genomics Platform"/>
            <consortium name="The Broad Institute Genome Sequencing Center for Infectious Disease"/>
            <person name="Wu L."/>
            <person name="Ma J."/>
        </authorList>
    </citation>
    <scope>NUCLEOTIDE SEQUENCE [LARGE SCALE GENOMIC DNA]</scope>
    <source>
        <strain evidence="6">JCM 9371</strain>
    </source>
</reference>
<evidence type="ECO:0000259" key="4">
    <source>
        <dbReference type="Pfam" id="PF20257"/>
    </source>
</evidence>
<dbReference type="InterPro" id="IPR046470">
    <property type="entry name" value="SAM_HAT_C"/>
</dbReference>
<sequence>MPDDRPFVSLATDFGAAYTAICAGVVHRIAPQATVLVLSDEVTPYAIAEGAMLLRQALPYLPVGVHVGIVDPGVGTPRRPVAVETGRGDVLVGPDNGLLVPAAEALGGVVRAHCLEEPEFRLPEVSTSFHGRDIFSPAAAHLARGVDIARLGPPAGDLLPLDVPAPVVRGGALTAAALYVDRFGSLILHARPDDLAAALGPLEYGTALRVTHPGGTLRATFEETYGSVTPGEPLLWVDSSGQLGLAVNQGSAAERTELRAGDTVTLRVDGKPDGDGAAGLAD</sequence>
<dbReference type="PANTHER" id="PTHR35092">
    <property type="entry name" value="CHLORINASE MJ1651"/>
    <property type="match status" value="1"/>
</dbReference>
<evidence type="ECO:0000256" key="2">
    <source>
        <dbReference type="ARBA" id="ARBA00024035"/>
    </source>
</evidence>
<proteinExistence type="inferred from homology"/>
<evidence type="ECO:0000256" key="1">
    <source>
        <dbReference type="ARBA" id="ARBA00022691"/>
    </source>
</evidence>
<evidence type="ECO:0000259" key="3">
    <source>
        <dbReference type="Pfam" id="PF01887"/>
    </source>
</evidence>
<dbReference type="PIRSF" id="PIRSF006779">
    <property type="entry name" value="UCP006779"/>
    <property type="match status" value="1"/>
</dbReference>